<evidence type="ECO:0000313" key="2">
    <source>
        <dbReference type="EMBL" id="CUH46433.1"/>
    </source>
</evidence>
<evidence type="ECO:0000259" key="1">
    <source>
        <dbReference type="Pfam" id="PF00149"/>
    </source>
</evidence>
<dbReference type="SUPFAM" id="SSF56300">
    <property type="entry name" value="Metallo-dependent phosphatases"/>
    <property type="match status" value="1"/>
</dbReference>
<dbReference type="Pfam" id="PF00149">
    <property type="entry name" value="Metallophos"/>
    <property type="match status" value="1"/>
</dbReference>
<dbReference type="EMBL" id="CYPU01000011">
    <property type="protein sequence ID" value="CUH46433.1"/>
    <property type="molecule type" value="Genomic_DNA"/>
</dbReference>
<dbReference type="PANTHER" id="PTHR42850:SF7">
    <property type="entry name" value="BIS(5'-NUCLEOSYL)-TETRAPHOSPHATASE PRPE [ASYMMETRICAL]"/>
    <property type="match status" value="1"/>
</dbReference>
<organism evidence="2 3">
    <name type="scientific">Ruegeria atlantica</name>
    <dbReference type="NCBI Taxonomy" id="81569"/>
    <lineage>
        <taxon>Bacteria</taxon>
        <taxon>Pseudomonadati</taxon>
        <taxon>Pseudomonadota</taxon>
        <taxon>Alphaproteobacteria</taxon>
        <taxon>Rhodobacterales</taxon>
        <taxon>Roseobacteraceae</taxon>
        <taxon>Ruegeria</taxon>
    </lineage>
</organism>
<accession>A0A0P1EWC8</accession>
<proteinExistence type="predicted"/>
<dbReference type="InterPro" id="IPR029052">
    <property type="entry name" value="Metallo-depent_PP-like"/>
</dbReference>
<dbReference type="AlphaFoldDB" id="A0A0P1EWC8"/>
<dbReference type="InterPro" id="IPR004843">
    <property type="entry name" value="Calcineurin-like_PHP"/>
</dbReference>
<protein>
    <submittedName>
        <fullName evidence="2">Diadenosine tetraphosphatase</fullName>
    </submittedName>
</protein>
<dbReference type="Gene3D" id="3.60.21.10">
    <property type="match status" value="1"/>
</dbReference>
<evidence type="ECO:0000313" key="3">
    <source>
        <dbReference type="Proteomes" id="UP000050783"/>
    </source>
</evidence>
<reference evidence="2 3" key="1">
    <citation type="submission" date="2015-09" db="EMBL/GenBank/DDBJ databases">
        <authorList>
            <consortium name="Swine Surveillance"/>
        </authorList>
    </citation>
    <scope>NUCLEOTIDE SEQUENCE [LARGE SCALE GENOMIC DNA]</scope>
    <source>
        <strain evidence="2 3">CECT 4292</strain>
    </source>
</reference>
<dbReference type="Proteomes" id="UP000050783">
    <property type="component" value="Unassembled WGS sequence"/>
</dbReference>
<dbReference type="InterPro" id="IPR050126">
    <property type="entry name" value="Ap4A_hydrolase"/>
</dbReference>
<name>A0A0P1EWC8_9RHOB</name>
<dbReference type="PANTHER" id="PTHR42850">
    <property type="entry name" value="METALLOPHOSPHOESTERASE"/>
    <property type="match status" value="1"/>
</dbReference>
<sequence>MFLGDFIDRGPDNRRVIDTVRSLIDGGKALAIMGNHEFNAIHYHTQKQPIEATENVRSTNYLRRHSEKNERQHRTFLNEFPVGASETQEVIKWMTTLPLFLEVDGFRAVHACWAHDCIDIVRKRLPGAKIGLEMLQQDKWKSGELWDAMQVLTSGVEVELPQGHTFLDKDGNPRHHVRIGWWLSGANTWREIAQSVPNPSQLPKGALSDSVQSYQYKDETPVFFGHYWLTGNPVKEAEHAICLDYSAGTDGPLIAYEFHSGDNSVELERIVTVPA</sequence>
<feature type="domain" description="Calcineurin-like phosphoesterase" evidence="1">
    <location>
        <begin position="2"/>
        <end position="64"/>
    </location>
</feature>
<dbReference type="GO" id="GO:0005737">
    <property type="term" value="C:cytoplasm"/>
    <property type="evidence" value="ECO:0007669"/>
    <property type="project" value="TreeGrafter"/>
</dbReference>
<gene>
    <name evidence="2" type="ORF">RUA4292_00599</name>
</gene>
<dbReference type="GO" id="GO:0016791">
    <property type="term" value="F:phosphatase activity"/>
    <property type="evidence" value="ECO:0007669"/>
    <property type="project" value="TreeGrafter"/>
</dbReference>